<protein>
    <submittedName>
        <fullName evidence="1">Uncharacterized protein</fullName>
    </submittedName>
</protein>
<name>R0K0V8_ANAPL</name>
<gene>
    <name evidence="1" type="ORF">Anapl_10777</name>
</gene>
<keyword evidence="2" id="KW-1185">Reference proteome</keyword>
<dbReference type="EMBL" id="KB742876">
    <property type="protein sequence ID" value="EOB03237.1"/>
    <property type="molecule type" value="Genomic_DNA"/>
</dbReference>
<sequence length="142" mass="15085">MAHGEGAAFGVSSKGRIPGYVTTCIAALEWELQTDNPPSRITEVLALGSPSATSCIEQDYPQHQVKVAAALASHKLQGQVVRQERAVRIALESAAELSPRAGGQQSREPRCCVWGWEKKPAAAFTLPSSCRRGSKTGCGPRA</sequence>
<evidence type="ECO:0000313" key="1">
    <source>
        <dbReference type="EMBL" id="EOB03237.1"/>
    </source>
</evidence>
<evidence type="ECO:0000313" key="2">
    <source>
        <dbReference type="Proteomes" id="UP000296049"/>
    </source>
</evidence>
<dbReference type="AlphaFoldDB" id="R0K0V8"/>
<reference evidence="2" key="1">
    <citation type="journal article" date="2013" name="Nat. Genet.">
        <title>The duck genome and transcriptome provide insight into an avian influenza virus reservoir species.</title>
        <authorList>
            <person name="Huang Y."/>
            <person name="Li Y."/>
            <person name="Burt D.W."/>
            <person name="Chen H."/>
            <person name="Zhang Y."/>
            <person name="Qian W."/>
            <person name="Kim H."/>
            <person name="Gan S."/>
            <person name="Zhao Y."/>
            <person name="Li J."/>
            <person name="Yi K."/>
            <person name="Feng H."/>
            <person name="Zhu P."/>
            <person name="Li B."/>
            <person name="Liu Q."/>
            <person name="Fairley S."/>
            <person name="Magor K.E."/>
            <person name="Du Z."/>
            <person name="Hu X."/>
            <person name="Goodman L."/>
            <person name="Tafer H."/>
            <person name="Vignal A."/>
            <person name="Lee T."/>
            <person name="Kim K.W."/>
            <person name="Sheng Z."/>
            <person name="An Y."/>
            <person name="Searle S."/>
            <person name="Herrero J."/>
            <person name="Groenen M.A."/>
            <person name="Crooijmans R.P."/>
            <person name="Faraut T."/>
            <person name="Cai Q."/>
            <person name="Webster R.G."/>
            <person name="Aldridge J.R."/>
            <person name="Warren W.C."/>
            <person name="Bartschat S."/>
            <person name="Kehr S."/>
            <person name="Marz M."/>
            <person name="Stadler P.F."/>
            <person name="Smith J."/>
            <person name="Kraus R.H."/>
            <person name="Zhao Y."/>
            <person name="Ren L."/>
            <person name="Fei J."/>
            <person name="Morisson M."/>
            <person name="Kaiser P."/>
            <person name="Griffin D.K."/>
            <person name="Rao M."/>
            <person name="Pitel F."/>
            <person name="Wang J."/>
            <person name="Li N."/>
        </authorList>
    </citation>
    <scope>NUCLEOTIDE SEQUENCE [LARGE SCALE GENOMIC DNA]</scope>
</reference>
<organism evidence="1 2">
    <name type="scientific">Anas platyrhynchos</name>
    <name type="common">Mallard</name>
    <name type="synonym">Anas boschas</name>
    <dbReference type="NCBI Taxonomy" id="8839"/>
    <lineage>
        <taxon>Eukaryota</taxon>
        <taxon>Metazoa</taxon>
        <taxon>Chordata</taxon>
        <taxon>Craniata</taxon>
        <taxon>Vertebrata</taxon>
        <taxon>Euteleostomi</taxon>
        <taxon>Archelosauria</taxon>
        <taxon>Archosauria</taxon>
        <taxon>Dinosauria</taxon>
        <taxon>Saurischia</taxon>
        <taxon>Theropoda</taxon>
        <taxon>Coelurosauria</taxon>
        <taxon>Aves</taxon>
        <taxon>Neognathae</taxon>
        <taxon>Galloanserae</taxon>
        <taxon>Anseriformes</taxon>
        <taxon>Anatidae</taxon>
        <taxon>Anatinae</taxon>
        <taxon>Anas</taxon>
    </lineage>
</organism>
<proteinExistence type="predicted"/>
<dbReference type="Proteomes" id="UP000296049">
    <property type="component" value="Unassembled WGS sequence"/>
</dbReference>
<accession>R0K0V8</accession>